<dbReference type="HAMAP" id="MF_01366">
    <property type="entry name" value="Ribosomal_uL13"/>
    <property type="match status" value="1"/>
</dbReference>
<dbReference type="Pfam" id="PF00572">
    <property type="entry name" value="Ribosomal_L13"/>
    <property type="match status" value="1"/>
</dbReference>
<dbReference type="InterPro" id="IPR005822">
    <property type="entry name" value="Ribosomal_uL13"/>
</dbReference>
<evidence type="ECO:0000313" key="6">
    <source>
        <dbReference type="Proteomes" id="UP001472866"/>
    </source>
</evidence>
<name>A0AAX4PCJ7_9CHLO</name>
<dbReference type="GO" id="GO:0017148">
    <property type="term" value="P:negative regulation of translation"/>
    <property type="evidence" value="ECO:0007669"/>
    <property type="project" value="TreeGrafter"/>
</dbReference>
<dbReference type="InterPro" id="IPR005823">
    <property type="entry name" value="Ribosomal_uL13_bac-type"/>
</dbReference>
<sequence>MGRQKMPYVVGYNWVKRKELPWNKEKLLKNVESVEGLRWRIVDAKGVVLGRLASHLSVLLQGKDKPTYNPSKDDGDIVVVVNAKEIELTGRKFENKVYRWHTGYPGGLKERTVKEQWEIDPTVVLRRAVSGMLPKNNLRKLRTRKLQIFEGPEHDFVGEKYADVEFVPYDLPERNIKMKGRVEFLDHSKLPEGYQPLNREWYDKMCRLYKIANPYPAEVGDFKSKGEVGSKKD</sequence>
<evidence type="ECO:0000256" key="2">
    <source>
        <dbReference type="ARBA" id="ARBA00022980"/>
    </source>
</evidence>
<accession>A0AAX4PCJ7</accession>
<evidence type="ECO:0000313" key="5">
    <source>
        <dbReference type="EMBL" id="WZN63684.1"/>
    </source>
</evidence>
<reference evidence="5 6" key="1">
    <citation type="submission" date="2024-03" db="EMBL/GenBank/DDBJ databases">
        <title>Complete genome sequence of the green alga Chloropicon roscoffensis RCC1871.</title>
        <authorList>
            <person name="Lemieux C."/>
            <person name="Pombert J.-F."/>
            <person name="Otis C."/>
            <person name="Turmel M."/>
        </authorList>
    </citation>
    <scope>NUCLEOTIDE SEQUENCE [LARGE SCALE GENOMIC DNA]</scope>
    <source>
        <strain evidence="5 6">RCC1871</strain>
    </source>
</reference>
<dbReference type="AlphaFoldDB" id="A0AAX4PCJ7"/>
<keyword evidence="3 4" id="KW-0687">Ribonucleoprotein</keyword>
<dbReference type="PANTHER" id="PTHR11545:SF2">
    <property type="entry name" value="LARGE RIBOSOMAL SUBUNIT PROTEIN UL13M"/>
    <property type="match status" value="1"/>
</dbReference>
<evidence type="ECO:0000256" key="3">
    <source>
        <dbReference type="ARBA" id="ARBA00023274"/>
    </source>
</evidence>
<dbReference type="Gene3D" id="3.90.1180.10">
    <property type="entry name" value="Ribosomal protein L13"/>
    <property type="match status" value="1"/>
</dbReference>
<dbReference type="GO" id="GO:0006412">
    <property type="term" value="P:translation"/>
    <property type="evidence" value="ECO:0007669"/>
    <property type="project" value="InterPro"/>
</dbReference>
<dbReference type="PROSITE" id="PS00783">
    <property type="entry name" value="RIBOSOMAL_L13"/>
    <property type="match status" value="1"/>
</dbReference>
<protein>
    <submittedName>
        <fullName evidence="5">Mitochondrial ribosomal protein L13</fullName>
    </submittedName>
</protein>
<dbReference type="GO" id="GO:0003735">
    <property type="term" value="F:structural constituent of ribosome"/>
    <property type="evidence" value="ECO:0007669"/>
    <property type="project" value="InterPro"/>
</dbReference>
<dbReference type="NCBIfam" id="TIGR01066">
    <property type="entry name" value="rplM_bact"/>
    <property type="match status" value="1"/>
</dbReference>
<keyword evidence="2 4" id="KW-0689">Ribosomal protein</keyword>
<dbReference type="Proteomes" id="UP001472866">
    <property type="component" value="Chromosome 08"/>
</dbReference>
<dbReference type="GO" id="GO:0005762">
    <property type="term" value="C:mitochondrial large ribosomal subunit"/>
    <property type="evidence" value="ECO:0007669"/>
    <property type="project" value="TreeGrafter"/>
</dbReference>
<gene>
    <name evidence="5" type="ORF">HKI87_08g52350</name>
</gene>
<evidence type="ECO:0000256" key="4">
    <source>
        <dbReference type="RuleBase" id="RU003877"/>
    </source>
</evidence>
<proteinExistence type="inferred from homology"/>
<dbReference type="GO" id="GO:0003729">
    <property type="term" value="F:mRNA binding"/>
    <property type="evidence" value="ECO:0007669"/>
    <property type="project" value="TreeGrafter"/>
</dbReference>
<dbReference type="InterPro" id="IPR036899">
    <property type="entry name" value="Ribosomal_uL13_sf"/>
</dbReference>
<dbReference type="SUPFAM" id="SSF52161">
    <property type="entry name" value="Ribosomal protein L13"/>
    <property type="match status" value="1"/>
</dbReference>
<keyword evidence="6" id="KW-1185">Reference proteome</keyword>
<comment type="similarity">
    <text evidence="1 4">Belongs to the universal ribosomal protein uL13 family.</text>
</comment>
<dbReference type="InterPro" id="IPR023563">
    <property type="entry name" value="Ribosomal_uL13_CS"/>
</dbReference>
<organism evidence="5 6">
    <name type="scientific">Chloropicon roscoffensis</name>
    <dbReference type="NCBI Taxonomy" id="1461544"/>
    <lineage>
        <taxon>Eukaryota</taxon>
        <taxon>Viridiplantae</taxon>
        <taxon>Chlorophyta</taxon>
        <taxon>Chloropicophyceae</taxon>
        <taxon>Chloropicales</taxon>
        <taxon>Chloropicaceae</taxon>
        <taxon>Chloropicon</taxon>
    </lineage>
</organism>
<dbReference type="EMBL" id="CP151508">
    <property type="protein sequence ID" value="WZN63684.1"/>
    <property type="molecule type" value="Genomic_DNA"/>
</dbReference>
<dbReference type="CDD" id="cd00392">
    <property type="entry name" value="Ribosomal_L13"/>
    <property type="match status" value="1"/>
</dbReference>
<evidence type="ECO:0000256" key="1">
    <source>
        <dbReference type="ARBA" id="ARBA00006227"/>
    </source>
</evidence>
<dbReference type="PANTHER" id="PTHR11545">
    <property type="entry name" value="RIBOSOMAL PROTEIN L13"/>
    <property type="match status" value="1"/>
</dbReference>